<dbReference type="SUPFAM" id="SSF48008">
    <property type="entry name" value="GntR ligand-binding domain-like"/>
    <property type="match status" value="1"/>
</dbReference>
<dbReference type="SMART" id="SM00895">
    <property type="entry name" value="FCD"/>
    <property type="match status" value="1"/>
</dbReference>
<dbReference type="PROSITE" id="PS50949">
    <property type="entry name" value="HTH_GNTR"/>
    <property type="match status" value="1"/>
</dbReference>
<dbReference type="InterPro" id="IPR036390">
    <property type="entry name" value="WH_DNA-bd_sf"/>
</dbReference>
<dbReference type="InterPro" id="IPR000524">
    <property type="entry name" value="Tscrpt_reg_HTH_GntR"/>
</dbReference>
<dbReference type="PANTHER" id="PTHR43537">
    <property type="entry name" value="TRANSCRIPTIONAL REGULATOR, GNTR FAMILY"/>
    <property type="match status" value="1"/>
</dbReference>
<dbReference type="GO" id="GO:0003677">
    <property type="term" value="F:DNA binding"/>
    <property type="evidence" value="ECO:0007669"/>
    <property type="project" value="UniProtKB-KW"/>
</dbReference>
<keyword evidence="3" id="KW-0804">Transcription</keyword>
<dbReference type="InterPro" id="IPR008920">
    <property type="entry name" value="TF_FadR/GntR_C"/>
</dbReference>
<accession>A0A0D0PG31</accession>
<dbReference type="GO" id="GO:0003700">
    <property type="term" value="F:DNA-binding transcription factor activity"/>
    <property type="evidence" value="ECO:0007669"/>
    <property type="project" value="InterPro"/>
</dbReference>
<dbReference type="EMBL" id="AONG01000006">
    <property type="protein sequence ID" value="KIQ70286.1"/>
    <property type="molecule type" value="Genomic_DNA"/>
</dbReference>
<dbReference type="Proteomes" id="UP000035100">
    <property type="component" value="Unassembled WGS sequence"/>
</dbReference>
<evidence type="ECO:0000259" key="4">
    <source>
        <dbReference type="PROSITE" id="PS50949"/>
    </source>
</evidence>
<evidence type="ECO:0000256" key="1">
    <source>
        <dbReference type="ARBA" id="ARBA00023015"/>
    </source>
</evidence>
<dbReference type="Gene3D" id="1.20.120.530">
    <property type="entry name" value="GntR ligand-binding domain-like"/>
    <property type="match status" value="1"/>
</dbReference>
<protein>
    <submittedName>
        <fullName evidence="5">Transcriptional regulator, GntR family</fullName>
    </submittedName>
</protein>
<proteinExistence type="predicted"/>
<dbReference type="STRING" id="1123501.Wenmar_01245"/>
<dbReference type="Gene3D" id="1.10.10.10">
    <property type="entry name" value="Winged helix-like DNA-binding domain superfamily/Winged helix DNA-binding domain"/>
    <property type="match status" value="1"/>
</dbReference>
<dbReference type="OrthoDB" id="5504063at2"/>
<evidence type="ECO:0000256" key="2">
    <source>
        <dbReference type="ARBA" id="ARBA00023125"/>
    </source>
</evidence>
<keyword evidence="2" id="KW-0238">DNA-binding</keyword>
<evidence type="ECO:0000313" key="6">
    <source>
        <dbReference type="Proteomes" id="UP000035100"/>
    </source>
</evidence>
<feature type="domain" description="HTH gntR-type" evidence="4">
    <location>
        <begin position="6"/>
        <end position="73"/>
    </location>
</feature>
<keyword evidence="6" id="KW-1185">Reference proteome</keyword>
<keyword evidence="1" id="KW-0805">Transcription regulation</keyword>
<dbReference type="InterPro" id="IPR036388">
    <property type="entry name" value="WH-like_DNA-bd_sf"/>
</dbReference>
<dbReference type="RefSeq" id="WP_018303751.1">
    <property type="nucleotide sequence ID" value="NZ_KB902301.1"/>
</dbReference>
<dbReference type="InterPro" id="IPR011711">
    <property type="entry name" value="GntR_C"/>
</dbReference>
<dbReference type="SMART" id="SM00345">
    <property type="entry name" value="HTH_GNTR"/>
    <property type="match status" value="1"/>
</dbReference>
<dbReference type="Pfam" id="PF07729">
    <property type="entry name" value="FCD"/>
    <property type="match status" value="1"/>
</dbReference>
<dbReference type="CDD" id="cd07377">
    <property type="entry name" value="WHTH_GntR"/>
    <property type="match status" value="1"/>
</dbReference>
<reference evidence="5 6" key="1">
    <citation type="submission" date="2013-01" db="EMBL/GenBank/DDBJ databases">
        <authorList>
            <person name="Fiebig A."/>
            <person name="Goeker M."/>
            <person name="Klenk H.-P.P."/>
        </authorList>
    </citation>
    <scope>NUCLEOTIDE SEQUENCE [LARGE SCALE GENOMIC DNA]</scope>
    <source>
        <strain evidence="5 6">DSM 24838</strain>
    </source>
</reference>
<dbReference type="Pfam" id="PF00392">
    <property type="entry name" value="GntR"/>
    <property type="match status" value="1"/>
</dbReference>
<evidence type="ECO:0000256" key="3">
    <source>
        <dbReference type="ARBA" id="ARBA00023163"/>
    </source>
</evidence>
<gene>
    <name evidence="5" type="ORF">Wenmar_01245</name>
</gene>
<dbReference type="SUPFAM" id="SSF46785">
    <property type="entry name" value="Winged helix' DNA-binding domain"/>
    <property type="match status" value="1"/>
</dbReference>
<organism evidence="5 6">
    <name type="scientific">Wenxinia marina DSM 24838</name>
    <dbReference type="NCBI Taxonomy" id="1123501"/>
    <lineage>
        <taxon>Bacteria</taxon>
        <taxon>Pseudomonadati</taxon>
        <taxon>Pseudomonadota</taxon>
        <taxon>Alphaproteobacteria</taxon>
        <taxon>Rhodobacterales</taxon>
        <taxon>Roseobacteraceae</taxon>
        <taxon>Wenxinia</taxon>
    </lineage>
</organism>
<dbReference type="AlphaFoldDB" id="A0A0D0PG31"/>
<comment type="caution">
    <text evidence="5">The sequence shown here is derived from an EMBL/GenBank/DDBJ whole genome shotgun (WGS) entry which is preliminary data.</text>
</comment>
<sequence>MDETNGTYADMALAGIREMILSGRLRPGQRVHQDHLSEKLGLSRTPLRTALATLAKDGLLTYEANRGYRVRQFSIDTIRNVFEIRAVLEAQACTAAARAGLSAEVLDRLDALVATGDAILSVGRLDPDALPAYRQMNVEFHDSIIAAARNPWLKEFVARTHNVPMVSDRVILWDRFEIIHRSHDDHRRIAAALRAGQGERAAALMHEHVTYAGDLLVARLEGDPDAAYRHMVPD</sequence>
<dbReference type="eggNOG" id="COG1802">
    <property type="taxonomic scope" value="Bacteria"/>
</dbReference>
<name>A0A0D0PG31_9RHOB</name>
<dbReference type="PANTHER" id="PTHR43537:SF51">
    <property type="entry name" value="HTH-TYPE TRANSCRIPTIONAL REGULATOR LGOR-RELATED"/>
    <property type="match status" value="1"/>
</dbReference>
<evidence type="ECO:0000313" key="5">
    <source>
        <dbReference type="EMBL" id="KIQ70286.1"/>
    </source>
</evidence>